<evidence type="ECO:0000259" key="5">
    <source>
        <dbReference type="PROSITE" id="PS50975"/>
    </source>
</evidence>
<feature type="domain" description="ATP-grasp" evidence="5">
    <location>
        <begin position="528"/>
        <end position="571"/>
    </location>
</feature>
<comment type="caution">
    <text evidence="6">The sequence shown here is derived from an EMBL/GenBank/DDBJ whole genome shotgun (WGS) entry which is preliminary data.</text>
</comment>
<dbReference type="GO" id="GO:0036064">
    <property type="term" value="C:ciliary basal body"/>
    <property type="evidence" value="ECO:0007669"/>
    <property type="project" value="TreeGrafter"/>
</dbReference>
<dbReference type="InterPro" id="IPR004344">
    <property type="entry name" value="TTL/TTLL_fam"/>
</dbReference>
<evidence type="ECO:0000313" key="6">
    <source>
        <dbReference type="EMBL" id="KPI90194.1"/>
    </source>
</evidence>
<dbReference type="OMA" id="WHEEGLV"/>
<keyword evidence="1 6" id="KW-0436">Ligase</keyword>
<dbReference type="GO" id="GO:0046872">
    <property type="term" value="F:metal ion binding"/>
    <property type="evidence" value="ECO:0007669"/>
    <property type="project" value="InterPro"/>
</dbReference>
<dbReference type="Gene3D" id="3.30.470.20">
    <property type="entry name" value="ATP-grasp fold, B domain"/>
    <property type="match status" value="1"/>
</dbReference>
<dbReference type="OrthoDB" id="202825at2759"/>
<dbReference type="GO" id="GO:0005524">
    <property type="term" value="F:ATP binding"/>
    <property type="evidence" value="ECO:0007669"/>
    <property type="project" value="UniProtKB-UniRule"/>
</dbReference>
<organism evidence="6 7">
    <name type="scientific">Leptomonas seymouri</name>
    <dbReference type="NCBI Taxonomy" id="5684"/>
    <lineage>
        <taxon>Eukaryota</taxon>
        <taxon>Discoba</taxon>
        <taxon>Euglenozoa</taxon>
        <taxon>Kinetoplastea</taxon>
        <taxon>Metakinetoplastina</taxon>
        <taxon>Trypanosomatida</taxon>
        <taxon>Trypanosomatidae</taxon>
        <taxon>Leishmaniinae</taxon>
        <taxon>Leptomonas</taxon>
    </lineage>
</organism>
<dbReference type="EMBL" id="LJSK01000009">
    <property type="protein sequence ID" value="KPI90194.1"/>
    <property type="molecule type" value="Genomic_DNA"/>
</dbReference>
<dbReference type="GO" id="GO:0070740">
    <property type="term" value="F:tubulin-glutamic acid ligase activity"/>
    <property type="evidence" value="ECO:0007669"/>
    <property type="project" value="TreeGrafter"/>
</dbReference>
<dbReference type="GO" id="GO:0000226">
    <property type="term" value="P:microtubule cytoskeleton organization"/>
    <property type="evidence" value="ECO:0007669"/>
    <property type="project" value="TreeGrafter"/>
</dbReference>
<dbReference type="Pfam" id="PF03133">
    <property type="entry name" value="TTL"/>
    <property type="match status" value="2"/>
</dbReference>
<dbReference type="GO" id="GO:0015631">
    <property type="term" value="F:tubulin binding"/>
    <property type="evidence" value="ECO:0007669"/>
    <property type="project" value="TreeGrafter"/>
</dbReference>
<dbReference type="PROSITE" id="PS50975">
    <property type="entry name" value="ATP_GRASP"/>
    <property type="match status" value="1"/>
</dbReference>
<protein>
    <submittedName>
        <fullName evidence="6">Tubulin-tyrosine ligase-like protein</fullName>
    </submittedName>
</protein>
<gene>
    <name evidence="6" type="ORF">ABL78_0712</name>
</gene>
<evidence type="ECO:0000256" key="2">
    <source>
        <dbReference type="ARBA" id="ARBA00022741"/>
    </source>
</evidence>
<name>A0A0N1I1Q6_LEPSE</name>
<dbReference type="Proteomes" id="UP000038009">
    <property type="component" value="Unassembled WGS sequence"/>
</dbReference>
<dbReference type="SUPFAM" id="SSF56059">
    <property type="entry name" value="Glutathione synthetase ATP-binding domain-like"/>
    <property type="match status" value="1"/>
</dbReference>
<dbReference type="InterPro" id="IPR011761">
    <property type="entry name" value="ATP-grasp"/>
</dbReference>
<evidence type="ECO:0000313" key="7">
    <source>
        <dbReference type="Proteomes" id="UP000038009"/>
    </source>
</evidence>
<keyword evidence="7" id="KW-1185">Reference proteome</keyword>
<evidence type="ECO:0000256" key="4">
    <source>
        <dbReference type="PROSITE-ProRule" id="PRU00409"/>
    </source>
</evidence>
<dbReference type="PANTHER" id="PTHR12241">
    <property type="entry name" value="TUBULIN POLYGLUTAMYLASE"/>
    <property type="match status" value="1"/>
</dbReference>
<dbReference type="PROSITE" id="PS51221">
    <property type="entry name" value="TTL"/>
    <property type="match status" value="1"/>
</dbReference>
<sequence length="716" mass="79270">MFHTKVILSGTVAAAEALHALRSDGSTSSRGVHRTEVVQPMPVHLKPSSSPHRKPSFYFPRMRETEYPSYAFQPTRLGAALPLFNITSSSCEYYALRLPLLKAGFRRVPADRYDIPSNLLWGRSMPFREMLRSAASTTAAAPSPTSSYLSFPQVSTQEQAAYVDKLRTVSPYQRFNHYPLSHANLGCKRGMATNLRSAQRHAEAAATTAGEREAVRSRYSFLPRTWFYPQEKNALLTAMKAAPSDTHFIWKPARGSCGRGILISSGGARNAASWESVMRQIEGKAACNESGRLFRSYVVQEYIENPFLVEGRKMDLRLYVAVTSYNPLTVYWHEEGLVRLAAEAYIDNAAPPSTNIDIRPAEADESETPELILHATTTPTTTNVAASAASVGKNLHDRFRHLTNYSVGRKYVAMQEALVAAAAGASSCSSVATADDSHTNLSLSGVVEESAVTTPPPELKWPLQRLWSYIDAQHATPVTGAARRSSDEVRVKVAQLITRTLMAVRPVIDSAVSRVPMPGHYFELYGFDVMLDAQLQPFLIEVNTLPSLESSSSFDYATKTNVVADLLNLAMLEPFERKVQPGDSLWNSTVLRDELQQPLSPAEMELVNSSAKGARSKDGSFLRGVALSREDVQLRLTDELAYARGFQRIFPAVELPQFSYAAMGASTFSTPPFTRLSHDERPLDSLRNHPAYRDDLRFYDRSGVLTPQDMWALEPA</sequence>
<keyword evidence="2 4" id="KW-0547">Nucleotide-binding</keyword>
<dbReference type="VEuPathDB" id="TriTrypDB:Lsey_0009_0430"/>
<keyword evidence="3 4" id="KW-0067">ATP-binding</keyword>
<proteinExistence type="predicted"/>
<evidence type="ECO:0000256" key="1">
    <source>
        <dbReference type="ARBA" id="ARBA00022598"/>
    </source>
</evidence>
<reference evidence="6 7" key="1">
    <citation type="journal article" date="2015" name="PLoS Pathog.">
        <title>Leptomonas seymouri: Adaptations to the Dixenous Life Cycle Analyzed by Genome Sequencing, Transcriptome Profiling and Co-infection with Leishmania donovani.</title>
        <authorList>
            <person name="Kraeva N."/>
            <person name="Butenko A."/>
            <person name="Hlavacova J."/>
            <person name="Kostygov A."/>
            <person name="Myskova J."/>
            <person name="Grybchuk D."/>
            <person name="Lestinova T."/>
            <person name="Votypka J."/>
            <person name="Volf P."/>
            <person name="Opperdoes F."/>
            <person name="Flegontov P."/>
            <person name="Lukes J."/>
            <person name="Yurchenko V."/>
        </authorList>
    </citation>
    <scope>NUCLEOTIDE SEQUENCE [LARGE SCALE GENOMIC DNA]</scope>
    <source>
        <strain evidence="6 7">ATCC 30220</strain>
    </source>
</reference>
<dbReference type="PANTHER" id="PTHR12241:SF159">
    <property type="entry name" value="TUBULIN-TYROSINE LIGASE-LIKE PROTEIN, CONSERVED"/>
    <property type="match status" value="1"/>
</dbReference>
<dbReference type="AlphaFoldDB" id="A0A0N1I1Q6"/>
<accession>A0A0N1I1Q6</accession>
<evidence type="ECO:0000256" key="3">
    <source>
        <dbReference type="ARBA" id="ARBA00022840"/>
    </source>
</evidence>